<sequence length="87" mass="10138">MLDFTRNKNQGERFLGFVTEDLLRRSDHHSVQALETKIRKWVNEWNTSPTPFTWTKTAEQILATAPTPPNAEVPGRGSRLRWSRFRG</sequence>
<evidence type="ECO:0000313" key="2">
    <source>
        <dbReference type="EMBL" id="MDQ0676101.1"/>
    </source>
</evidence>
<reference evidence="2 3" key="1">
    <citation type="submission" date="2023-07" db="EMBL/GenBank/DDBJ databases">
        <title>Comparative genomics of wheat-associated soil bacteria to identify genetic determinants of phenazine resistance.</title>
        <authorList>
            <person name="Mouncey N."/>
        </authorList>
    </citation>
    <scope>NUCLEOTIDE SEQUENCE [LARGE SCALE GENOMIC DNA]</scope>
    <source>
        <strain evidence="2 3">W1I3</strain>
    </source>
</reference>
<dbReference type="Proteomes" id="UP001236806">
    <property type="component" value="Unassembled WGS sequence"/>
</dbReference>
<organism evidence="2 3">
    <name type="scientific">Pseudarthrobacter siccitolerans</name>
    <dbReference type="NCBI Taxonomy" id="861266"/>
    <lineage>
        <taxon>Bacteria</taxon>
        <taxon>Bacillati</taxon>
        <taxon>Actinomycetota</taxon>
        <taxon>Actinomycetes</taxon>
        <taxon>Micrococcales</taxon>
        <taxon>Micrococcaceae</taxon>
        <taxon>Pseudarthrobacter</taxon>
    </lineage>
</organism>
<proteinExistence type="predicted"/>
<dbReference type="EMBL" id="JAUSXB010000001">
    <property type="protein sequence ID" value="MDQ0676101.1"/>
    <property type="molecule type" value="Genomic_DNA"/>
</dbReference>
<dbReference type="RefSeq" id="WP_306638465.1">
    <property type="nucleotide sequence ID" value="NZ_JAUSXB010000001.1"/>
</dbReference>
<comment type="caution">
    <text evidence="2">The sequence shown here is derived from an EMBL/GenBank/DDBJ whole genome shotgun (WGS) entry which is preliminary data.</text>
</comment>
<accession>A0ABU0PS89</accession>
<gene>
    <name evidence="2" type="ORF">QFZ36_003662</name>
</gene>
<evidence type="ECO:0000256" key="1">
    <source>
        <dbReference type="SAM" id="MobiDB-lite"/>
    </source>
</evidence>
<feature type="region of interest" description="Disordered" evidence="1">
    <location>
        <begin position="66"/>
        <end position="87"/>
    </location>
</feature>
<evidence type="ECO:0008006" key="4">
    <source>
        <dbReference type="Google" id="ProtNLM"/>
    </source>
</evidence>
<protein>
    <recommendedName>
        <fullName evidence="4">Transposase</fullName>
    </recommendedName>
</protein>
<name>A0ABU0PS89_9MICC</name>
<keyword evidence="3" id="KW-1185">Reference proteome</keyword>
<feature type="compositionally biased region" description="Basic residues" evidence="1">
    <location>
        <begin position="78"/>
        <end position="87"/>
    </location>
</feature>
<evidence type="ECO:0000313" key="3">
    <source>
        <dbReference type="Proteomes" id="UP001236806"/>
    </source>
</evidence>